<proteinExistence type="predicted"/>
<reference evidence="3" key="1">
    <citation type="submission" date="2017-03" db="EMBL/GenBank/DDBJ databases">
        <title>Phytopthora megakarya and P. palmivora, two closely related causual agents of cacao black pod achieved similar genome size and gene model numbers by different mechanisms.</title>
        <authorList>
            <person name="Ali S."/>
            <person name="Shao J."/>
            <person name="Larry D.J."/>
            <person name="Kronmiller B."/>
            <person name="Shen D."/>
            <person name="Strem M.D."/>
            <person name="Melnick R.L."/>
            <person name="Guiltinan M.J."/>
            <person name="Tyler B.M."/>
            <person name="Meinhardt L.W."/>
            <person name="Bailey B.A."/>
        </authorList>
    </citation>
    <scope>NUCLEOTIDE SEQUENCE [LARGE SCALE GENOMIC DNA]</scope>
    <source>
        <strain evidence="3">zdho120</strain>
    </source>
</reference>
<evidence type="ECO:0000256" key="1">
    <source>
        <dbReference type="SAM" id="MobiDB-lite"/>
    </source>
</evidence>
<comment type="caution">
    <text evidence="2">The sequence shown here is derived from an EMBL/GenBank/DDBJ whole genome shotgun (WGS) entry which is preliminary data.</text>
</comment>
<evidence type="ECO:0000313" key="3">
    <source>
        <dbReference type="Proteomes" id="UP000198211"/>
    </source>
</evidence>
<feature type="compositionally biased region" description="Polar residues" evidence="1">
    <location>
        <begin position="28"/>
        <end position="40"/>
    </location>
</feature>
<name>A0A225V126_9STRA</name>
<dbReference type="EMBL" id="NBNE01008936">
    <property type="protein sequence ID" value="OWY98934.1"/>
    <property type="molecule type" value="Genomic_DNA"/>
</dbReference>
<dbReference type="Proteomes" id="UP000198211">
    <property type="component" value="Unassembled WGS sequence"/>
</dbReference>
<protein>
    <submittedName>
        <fullName evidence="2">Uncharacterized protein</fullName>
    </submittedName>
</protein>
<gene>
    <name evidence="2" type="ORF">PHMEG_00030165</name>
</gene>
<accession>A0A225V126</accession>
<organism evidence="2 3">
    <name type="scientific">Phytophthora megakarya</name>
    <dbReference type="NCBI Taxonomy" id="4795"/>
    <lineage>
        <taxon>Eukaryota</taxon>
        <taxon>Sar</taxon>
        <taxon>Stramenopiles</taxon>
        <taxon>Oomycota</taxon>
        <taxon>Peronosporomycetes</taxon>
        <taxon>Peronosporales</taxon>
        <taxon>Peronosporaceae</taxon>
        <taxon>Phytophthora</taxon>
    </lineage>
</organism>
<sequence length="81" mass="9109">MNERMSDFEARLERIEIKMSELGGTITHGVTTTQELQASESEGDKVEAPSNAHKSSEDEEMDSPAMRKRQHSMLRAMRGLS</sequence>
<feature type="region of interest" description="Disordered" evidence="1">
    <location>
        <begin position="26"/>
        <end position="81"/>
    </location>
</feature>
<keyword evidence="3" id="KW-1185">Reference proteome</keyword>
<evidence type="ECO:0000313" key="2">
    <source>
        <dbReference type="EMBL" id="OWY98934.1"/>
    </source>
</evidence>
<dbReference type="AlphaFoldDB" id="A0A225V126"/>